<gene>
    <name evidence="7" type="primary">MAN2B2</name>
</gene>
<evidence type="ECO:0000259" key="6">
    <source>
        <dbReference type="Pfam" id="PF07748"/>
    </source>
</evidence>
<dbReference type="GeneTree" id="ENSGT01030000234638"/>
<dbReference type="GO" id="GO:0030246">
    <property type="term" value="F:carbohydrate binding"/>
    <property type="evidence" value="ECO:0007669"/>
    <property type="project" value="InterPro"/>
</dbReference>
<feature type="domain" description="Glycoside hydrolase family 38 N-terminal" evidence="5">
    <location>
        <begin position="102"/>
        <end position="308"/>
    </location>
</feature>
<dbReference type="Gene3D" id="1.20.1270.50">
    <property type="entry name" value="Glycoside hydrolase family 38, central domain"/>
    <property type="match status" value="1"/>
</dbReference>
<dbReference type="InterPro" id="IPR050843">
    <property type="entry name" value="Glycosyl_Hydrlase_38"/>
</dbReference>
<dbReference type="InterPro" id="IPR037094">
    <property type="entry name" value="Glyco_hydro_38_cen_sf"/>
</dbReference>
<dbReference type="Gene3D" id="2.70.98.30">
    <property type="entry name" value="Golgi alpha-mannosidase II, domain 4"/>
    <property type="match status" value="1"/>
</dbReference>
<organism evidence="7 8">
    <name type="scientific">Catagonus wagneri</name>
    <name type="common">Chacoan peccary</name>
    <dbReference type="NCBI Taxonomy" id="51154"/>
    <lineage>
        <taxon>Eukaryota</taxon>
        <taxon>Metazoa</taxon>
        <taxon>Chordata</taxon>
        <taxon>Craniata</taxon>
        <taxon>Vertebrata</taxon>
        <taxon>Euteleostomi</taxon>
        <taxon>Mammalia</taxon>
        <taxon>Eutheria</taxon>
        <taxon>Laurasiatheria</taxon>
        <taxon>Artiodactyla</taxon>
        <taxon>Suina</taxon>
        <taxon>Tayassuidae</taxon>
        <taxon>Catagonus</taxon>
    </lineage>
</organism>
<dbReference type="GO" id="GO:0006516">
    <property type="term" value="P:glycoprotein catabolic process"/>
    <property type="evidence" value="ECO:0007669"/>
    <property type="project" value="Ensembl"/>
</dbReference>
<dbReference type="PANTHER" id="PTHR11607">
    <property type="entry name" value="ALPHA-MANNOSIDASE"/>
    <property type="match status" value="1"/>
</dbReference>
<evidence type="ECO:0000313" key="7">
    <source>
        <dbReference type="Ensembl" id="ENSCWAP00000022629.1"/>
    </source>
</evidence>
<dbReference type="Gene3D" id="2.60.40.1180">
    <property type="entry name" value="Golgi alpha-mannosidase II"/>
    <property type="match status" value="1"/>
</dbReference>
<sequence>LPQGQPARPSGELSRPWPGLARPSSGLFCGHPDLCLLAGACQSRINKQVVRRSGMEPLVLVPIAAKPCLPGRWLSSPGDGRGALRDLGVRGHLLVTHEAYLFAEGHGFLYETFGIRPQFSWQVDPFGASATTPTLFALAGFNGHVISRIDYDLKDAMQRQQGLQLVWRGSRSLSERQEIFTHVLDQYSHCSSRSEASFPDQPFDINYPSTEVPVNKENMHIYVLSLLGHVNSRAAWFRTPHILWPWGCDRQFSNASKQFASTDLLMDYVNKHTSQLGVSMQYATLGEYFRALYYQNVPWQVRDHRDFRPCSSDPEQTWTGFYASRSGLKGAEGICFFSHVDPQLLEGHLPSPGNRVTAYEHRVESAACMGTTRMPVPRPWTLQAQSYPLQFPLFQGAPRCVAANKASSLCAGPEPGACLAVVYNPLAWTVTTIITLTVGFPEVRVTDESGHPVPAQVQNSKEIPSSYDLHVLTTIPGLSYQHYIIRPIRKAQDDSQESATTVPSTIQFGLKLRRQDGQVGRKLVPVKNDCYAVFLDEDTSLMHSIWERQSNRTVRVGPEFMEYRVSGYEEAVSSDVYLFAPRGVAEPAWEAVRMETYFYRSMNDSDHTYAIYSRLSRRPQGSDAGLLCHRIEQGYRAGPLELSHEVVLRTSTSLDTGLALCSDNNGYQMQRRTHRHSGNNSTALNYYPMAQSAFIQDRKSRLVLLSEQAHGVSSQGNGQVEVMLHRWVWNKLEWTRQYNLTDEDVSVVRPVLWLLLGPQTLTAGLRPRSGLELQHRPAVLIRELGTAQNGPGPGKQEPVTLPPSLHLQILSIPGWKYSSNHTVHMKTLQKGEPAKADFRQVLLRLHHLSEVEEHPGLSQPVTVNLQSVLRGLGSVVAVEERLLTGTWDVSSLRRWRWRTEAGTHGRGSRRHPGSVPSRGSQVKSRTATTKKTQKEKK</sequence>
<dbReference type="InterPro" id="IPR011682">
    <property type="entry name" value="Glyco_hydro_38_C"/>
</dbReference>
<dbReference type="Pfam" id="PF01074">
    <property type="entry name" value="Glyco_hydro_38N"/>
    <property type="match status" value="1"/>
</dbReference>
<reference evidence="7" key="1">
    <citation type="submission" date="2025-08" db="UniProtKB">
        <authorList>
            <consortium name="Ensembl"/>
        </authorList>
    </citation>
    <scope>IDENTIFICATION</scope>
</reference>
<dbReference type="GO" id="GO:0005764">
    <property type="term" value="C:lysosome"/>
    <property type="evidence" value="ECO:0007669"/>
    <property type="project" value="TreeGrafter"/>
</dbReference>
<name>A0A8C3X178_9CETA</name>
<protein>
    <submittedName>
        <fullName evidence="7">Mannosidase alpha class 2B member 2</fullName>
    </submittedName>
</protein>
<evidence type="ECO:0000313" key="8">
    <source>
        <dbReference type="Proteomes" id="UP000694540"/>
    </source>
</evidence>
<dbReference type="InterPro" id="IPR027291">
    <property type="entry name" value="Glyco_hydro_38_N_sf"/>
</dbReference>
<dbReference type="InterPro" id="IPR011013">
    <property type="entry name" value="Gal_mutarotase_sf_dom"/>
</dbReference>
<reference evidence="7" key="2">
    <citation type="submission" date="2025-09" db="UniProtKB">
        <authorList>
            <consortium name="Ensembl"/>
        </authorList>
    </citation>
    <scope>IDENTIFICATION</scope>
</reference>
<evidence type="ECO:0000256" key="1">
    <source>
        <dbReference type="ARBA" id="ARBA00001947"/>
    </source>
</evidence>
<dbReference type="InterPro" id="IPR013780">
    <property type="entry name" value="Glyco_hydro_b"/>
</dbReference>
<dbReference type="PANTHER" id="PTHR11607:SF28">
    <property type="entry name" value="EPIDIDYMIS-SPECIFIC ALPHA-MANNOSIDASE"/>
    <property type="match status" value="1"/>
</dbReference>
<feature type="domain" description="Glycosyl hydrolase family 38 C-terminal" evidence="6">
    <location>
        <begin position="643"/>
        <end position="726"/>
    </location>
</feature>
<proteinExistence type="inferred from homology"/>
<dbReference type="FunFam" id="2.70.98.30:FF:000005">
    <property type="entry name" value="Alpha-mannosidase"/>
    <property type="match status" value="1"/>
</dbReference>
<dbReference type="Pfam" id="PF07748">
    <property type="entry name" value="Glyco_hydro_38C"/>
    <property type="match status" value="1"/>
</dbReference>
<keyword evidence="8" id="KW-1185">Reference proteome</keyword>
<dbReference type="AlphaFoldDB" id="A0A8C3X178"/>
<evidence type="ECO:0000256" key="3">
    <source>
        <dbReference type="ARBA" id="ARBA00022833"/>
    </source>
</evidence>
<comment type="similarity">
    <text evidence="2">Belongs to the glycosyl hydrolase 38 family.</text>
</comment>
<comment type="cofactor">
    <cofactor evidence="1">
        <name>Zn(2+)</name>
        <dbReference type="ChEBI" id="CHEBI:29105"/>
    </cofactor>
</comment>
<dbReference type="SUPFAM" id="SSF74650">
    <property type="entry name" value="Galactose mutarotase-like"/>
    <property type="match status" value="1"/>
</dbReference>
<dbReference type="Proteomes" id="UP000694540">
    <property type="component" value="Unplaced"/>
</dbReference>
<feature type="region of interest" description="Disordered" evidence="4">
    <location>
        <begin position="901"/>
        <end position="937"/>
    </location>
</feature>
<dbReference type="Gene3D" id="3.20.110.10">
    <property type="entry name" value="Glycoside hydrolase 38, N terminal domain"/>
    <property type="match status" value="1"/>
</dbReference>
<accession>A0A8C3X178</accession>
<keyword evidence="3" id="KW-0862">Zinc</keyword>
<dbReference type="Gene3D" id="2.60.40.1360">
    <property type="match status" value="1"/>
</dbReference>
<evidence type="ECO:0000256" key="4">
    <source>
        <dbReference type="SAM" id="MobiDB-lite"/>
    </source>
</evidence>
<dbReference type="InterPro" id="IPR011330">
    <property type="entry name" value="Glyco_hydro/deAcase_b/a-brl"/>
</dbReference>
<dbReference type="Ensembl" id="ENSCWAT00000024541.1">
    <property type="protein sequence ID" value="ENSCWAP00000022629.1"/>
    <property type="gene ID" value="ENSCWAG00000017130.1"/>
</dbReference>
<dbReference type="GO" id="GO:0052767">
    <property type="term" value="F:mannosyl-oligosaccharide 1,6-alpha-mannosidase activity"/>
    <property type="evidence" value="ECO:0007669"/>
    <property type="project" value="Ensembl"/>
</dbReference>
<dbReference type="InterPro" id="IPR000602">
    <property type="entry name" value="Glyco_hydro_38_N"/>
</dbReference>
<dbReference type="SUPFAM" id="SSF88713">
    <property type="entry name" value="Glycoside hydrolase/deacetylase"/>
    <property type="match status" value="1"/>
</dbReference>
<dbReference type="GO" id="GO:0006013">
    <property type="term" value="P:mannose metabolic process"/>
    <property type="evidence" value="ECO:0007669"/>
    <property type="project" value="InterPro"/>
</dbReference>
<evidence type="ECO:0000259" key="5">
    <source>
        <dbReference type="Pfam" id="PF01074"/>
    </source>
</evidence>
<evidence type="ECO:0000256" key="2">
    <source>
        <dbReference type="ARBA" id="ARBA00009792"/>
    </source>
</evidence>